<sequence>MAPSISGIANRRTWGRYTNCTVKWLTESGTTILSRRRKESCRWNIFASRAVRFTLIISSTQIYLTRKLLTRQSHESIVEIGKNTAAFRFSAKLSHSFQILREYPR</sequence>
<dbReference type="EMBL" id="CM026426">
    <property type="protein sequence ID" value="KAG0571328.1"/>
    <property type="molecule type" value="Genomic_DNA"/>
</dbReference>
<proteinExistence type="predicted"/>
<evidence type="ECO:0000313" key="1">
    <source>
        <dbReference type="EMBL" id="KAG0571328.1"/>
    </source>
</evidence>
<keyword evidence="2" id="KW-1185">Reference proteome</keyword>
<accession>A0A8T0HKR1</accession>
<protein>
    <submittedName>
        <fullName evidence="1">Uncharacterized protein</fullName>
    </submittedName>
</protein>
<organism evidence="1 2">
    <name type="scientific">Ceratodon purpureus</name>
    <name type="common">Fire moss</name>
    <name type="synonym">Dicranum purpureum</name>
    <dbReference type="NCBI Taxonomy" id="3225"/>
    <lineage>
        <taxon>Eukaryota</taxon>
        <taxon>Viridiplantae</taxon>
        <taxon>Streptophyta</taxon>
        <taxon>Embryophyta</taxon>
        <taxon>Bryophyta</taxon>
        <taxon>Bryophytina</taxon>
        <taxon>Bryopsida</taxon>
        <taxon>Dicranidae</taxon>
        <taxon>Pseudoditrichales</taxon>
        <taxon>Ditrichaceae</taxon>
        <taxon>Ceratodon</taxon>
    </lineage>
</organism>
<comment type="caution">
    <text evidence="1">The sequence shown here is derived from an EMBL/GenBank/DDBJ whole genome shotgun (WGS) entry which is preliminary data.</text>
</comment>
<gene>
    <name evidence="1" type="ORF">KC19_VG002800</name>
</gene>
<dbReference type="AlphaFoldDB" id="A0A8T0HKR1"/>
<feature type="non-terminal residue" evidence="1">
    <location>
        <position position="105"/>
    </location>
</feature>
<evidence type="ECO:0000313" key="2">
    <source>
        <dbReference type="Proteomes" id="UP000822688"/>
    </source>
</evidence>
<reference evidence="1" key="1">
    <citation type="submission" date="2020-06" db="EMBL/GenBank/DDBJ databases">
        <title>WGS assembly of Ceratodon purpureus strain R40.</title>
        <authorList>
            <person name="Carey S.B."/>
            <person name="Jenkins J."/>
            <person name="Shu S."/>
            <person name="Lovell J.T."/>
            <person name="Sreedasyam A."/>
            <person name="Maumus F."/>
            <person name="Tiley G.P."/>
            <person name="Fernandez-Pozo N."/>
            <person name="Barry K."/>
            <person name="Chen C."/>
            <person name="Wang M."/>
            <person name="Lipzen A."/>
            <person name="Daum C."/>
            <person name="Saski C.A."/>
            <person name="Payton A.C."/>
            <person name="Mcbreen J.C."/>
            <person name="Conrad R.E."/>
            <person name="Kollar L.M."/>
            <person name="Olsson S."/>
            <person name="Huttunen S."/>
            <person name="Landis J.B."/>
            <person name="Wickett N.J."/>
            <person name="Johnson M.G."/>
            <person name="Rensing S.A."/>
            <person name="Grimwood J."/>
            <person name="Schmutz J."/>
            <person name="Mcdaniel S.F."/>
        </authorList>
    </citation>
    <scope>NUCLEOTIDE SEQUENCE</scope>
    <source>
        <strain evidence="1">R40</strain>
    </source>
</reference>
<dbReference type="Proteomes" id="UP000822688">
    <property type="component" value="Chromosome V"/>
</dbReference>
<name>A0A8T0HKR1_CERPU</name>